<evidence type="ECO:0000313" key="1">
    <source>
        <dbReference type="EMBL" id="KAK1694733.1"/>
    </source>
</evidence>
<proteinExistence type="predicted"/>
<dbReference type="EMBL" id="JAUUTY010000001">
    <property type="protein sequence ID" value="KAK1694733.1"/>
    <property type="molecule type" value="Genomic_DNA"/>
</dbReference>
<accession>A0AAD8TYX5</accession>
<protein>
    <submittedName>
        <fullName evidence="1">Uncharacterized protein</fullName>
    </submittedName>
</protein>
<evidence type="ECO:0000313" key="2">
    <source>
        <dbReference type="Proteomes" id="UP001231189"/>
    </source>
</evidence>
<reference evidence="1" key="1">
    <citation type="submission" date="2023-07" db="EMBL/GenBank/DDBJ databases">
        <title>A chromosome-level genome assembly of Lolium multiflorum.</title>
        <authorList>
            <person name="Chen Y."/>
            <person name="Copetti D."/>
            <person name="Kolliker R."/>
            <person name="Studer B."/>
        </authorList>
    </citation>
    <scope>NUCLEOTIDE SEQUENCE</scope>
    <source>
        <strain evidence="1">02402/16</strain>
        <tissue evidence="1">Leaf</tissue>
    </source>
</reference>
<dbReference type="Proteomes" id="UP001231189">
    <property type="component" value="Unassembled WGS sequence"/>
</dbReference>
<gene>
    <name evidence="1" type="ORF">QYE76_011430</name>
</gene>
<sequence>MSMMWSPSSDPPGWISKPALRSWRTLGWHRACARTWPSARFTPFAEQVDLASSILGCEVASFPFKYLGLPLGLRKVTAAQLQPVVDSAANRLQPWCANLLTRGGRTILVQTTLSAIPVHAMMSLDIPPKVIEALLKICRAFLWKGRREISGGHCLVAWDKVASPKQLGGLGIPNLRLLNLALRCRWVWLQKVDPSKAWAEFNIQLPSLCMAISDAAIFYTVGNGDRARFWTDRWLDGAKVAENAPNVASMVSRRRAVECSVREGLSGQWLRNCGPDMSAEALPEFFLLWQRLPNFHLDPSERICPCGDGRLTVATPPSRPMEPSLRDR</sequence>
<organism evidence="1 2">
    <name type="scientific">Lolium multiflorum</name>
    <name type="common">Italian ryegrass</name>
    <name type="synonym">Lolium perenne subsp. multiflorum</name>
    <dbReference type="NCBI Taxonomy" id="4521"/>
    <lineage>
        <taxon>Eukaryota</taxon>
        <taxon>Viridiplantae</taxon>
        <taxon>Streptophyta</taxon>
        <taxon>Embryophyta</taxon>
        <taxon>Tracheophyta</taxon>
        <taxon>Spermatophyta</taxon>
        <taxon>Magnoliopsida</taxon>
        <taxon>Liliopsida</taxon>
        <taxon>Poales</taxon>
        <taxon>Poaceae</taxon>
        <taxon>BOP clade</taxon>
        <taxon>Pooideae</taxon>
        <taxon>Poodae</taxon>
        <taxon>Poeae</taxon>
        <taxon>Poeae Chloroplast Group 2 (Poeae type)</taxon>
        <taxon>Loliodinae</taxon>
        <taxon>Loliinae</taxon>
        <taxon>Lolium</taxon>
    </lineage>
</organism>
<keyword evidence="2" id="KW-1185">Reference proteome</keyword>
<dbReference type="AlphaFoldDB" id="A0AAD8TYX5"/>
<dbReference type="PANTHER" id="PTHR33116">
    <property type="entry name" value="REVERSE TRANSCRIPTASE ZINC-BINDING DOMAIN-CONTAINING PROTEIN-RELATED-RELATED"/>
    <property type="match status" value="1"/>
</dbReference>
<comment type="caution">
    <text evidence="1">The sequence shown here is derived from an EMBL/GenBank/DDBJ whole genome shotgun (WGS) entry which is preliminary data.</text>
</comment>
<dbReference type="PANTHER" id="PTHR33116:SF78">
    <property type="entry name" value="OS12G0587133 PROTEIN"/>
    <property type="match status" value="1"/>
</dbReference>
<name>A0AAD8TYX5_LOLMU</name>